<sequence>MALPWYGTTANLATGATMQDGNSRPASPINPNGPASHHHEFYIDDEMSIFLVEGRLFKVHRYFLTRESEVLHGMFEMPPDADGVAGRTDEEAILLPGVTAKQFLAFLKFVYHGMHNKCQFSLDEWTDLLYFSHHFVCDDVLDRAIREIDTYRPPIDPVDKIVIGEKCDIREWLYPSYETLCQRRNPITLAEAAKLGLVTTTLLAQAREEVRAGAGLASFAYLGHPVQDQPLYDPTNVANVVRRVFAQLSHGEDPERI</sequence>
<reference evidence="2 3" key="1">
    <citation type="submission" date="2016-07" db="EMBL/GenBank/DDBJ databases">
        <title>Draft genome of the white-rot fungus Obba rivulosa 3A-2.</title>
        <authorList>
            <consortium name="DOE Joint Genome Institute"/>
            <person name="Miettinen O."/>
            <person name="Riley R."/>
            <person name="Acob R."/>
            <person name="Barry K."/>
            <person name="Cullen D."/>
            <person name="De Vries R."/>
            <person name="Hainaut M."/>
            <person name="Hatakka A."/>
            <person name="Henrissat B."/>
            <person name="Hilden K."/>
            <person name="Kuo R."/>
            <person name="Labutti K."/>
            <person name="Lipzen A."/>
            <person name="Makela M.R."/>
            <person name="Sandor L."/>
            <person name="Spatafora J.W."/>
            <person name="Grigoriev I.V."/>
            <person name="Hibbett D.S."/>
        </authorList>
    </citation>
    <scope>NUCLEOTIDE SEQUENCE [LARGE SCALE GENOMIC DNA]</scope>
    <source>
        <strain evidence="2 3">3A-2</strain>
    </source>
</reference>
<proteinExistence type="predicted"/>
<dbReference type="PROSITE" id="PS50097">
    <property type="entry name" value="BTB"/>
    <property type="match status" value="1"/>
</dbReference>
<evidence type="ECO:0000313" key="2">
    <source>
        <dbReference type="EMBL" id="OCH91169.1"/>
    </source>
</evidence>
<dbReference type="SUPFAM" id="SSF54695">
    <property type="entry name" value="POZ domain"/>
    <property type="match status" value="1"/>
</dbReference>
<accession>A0A8E2AZM6</accession>
<dbReference type="CDD" id="cd18186">
    <property type="entry name" value="BTB_POZ_ZBTB_KLHL-like"/>
    <property type="match status" value="1"/>
</dbReference>
<dbReference type="OrthoDB" id="2367075at2759"/>
<dbReference type="SMART" id="SM00225">
    <property type="entry name" value="BTB"/>
    <property type="match status" value="1"/>
</dbReference>
<evidence type="ECO:0000259" key="1">
    <source>
        <dbReference type="PROSITE" id="PS50097"/>
    </source>
</evidence>
<keyword evidence="3" id="KW-1185">Reference proteome</keyword>
<evidence type="ECO:0000313" key="3">
    <source>
        <dbReference type="Proteomes" id="UP000250043"/>
    </source>
</evidence>
<dbReference type="AlphaFoldDB" id="A0A8E2AZM6"/>
<dbReference type="EMBL" id="KV722390">
    <property type="protein sequence ID" value="OCH91169.1"/>
    <property type="molecule type" value="Genomic_DNA"/>
</dbReference>
<dbReference type="InterPro" id="IPR000210">
    <property type="entry name" value="BTB/POZ_dom"/>
</dbReference>
<dbReference type="InterPro" id="IPR011333">
    <property type="entry name" value="SKP1/BTB/POZ_sf"/>
</dbReference>
<protein>
    <recommendedName>
        <fullName evidence="1">BTB domain-containing protein</fullName>
    </recommendedName>
</protein>
<name>A0A8E2AZM6_9APHY</name>
<dbReference type="Gene3D" id="3.30.710.10">
    <property type="entry name" value="Potassium Channel Kv1.1, Chain A"/>
    <property type="match status" value="1"/>
</dbReference>
<feature type="domain" description="BTB" evidence="1">
    <location>
        <begin position="46"/>
        <end position="113"/>
    </location>
</feature>
<organism evidence="2 3">
    <name type="scientific">Obba rivulosa</name>
    <dbReference type="NCBI Taxonomy" id="1052685"/>
    <lineage>
        <taxon>Eukaryota</taxon>
        <taxon>Fungi</taxon>
        <taxon>Dikarya</taxon>
        <taxon>Basidiomycota</taxon>
        <taxon>Agaricomycotina</taxon>
        <taxon>Agaricomycetes</taxon>
        <taxon>Polyporales</taxon>
        <taxon>Gelatoporiaceae</taxon>
        <taxon>Obba</taxon>
    </lineage>
</organism>
<dbReference type="Pfam" id="PF00651">
    <property type="entry name" value="BTB"/>
    <property type="match status" value="1"/>
</dbReference>
<dbReference type="Proteomes" id="UP000250043">
    <property type="component" value="Unassembled WGS sequence"/>
</dbReference>
<gene>
    <name evidence="2" type="ORF">OBBRIDRAFT_546364</name>
</gene>